<feature type="coiled-coil region" evidence="2">
    <location>
        <begin position="103"/>
        <end position="130"/>
    </location>
</feature>
<organism evidence="3 4">
    <name type="scientific">Dictyocaulus viviparus</name>
    <name type="common">Bovine lungworm</name>
    <dbReference type="NCBI Taxonomy" id="29172"/>
    <lineage>
        <taxon>Eukaryota</taxon>
        <taxon>Metazoa</taxon>
        <taxon>Ecdysozoa</taxon>
        <taxon>Nematoda</taxon>
        <taxon>Chromadorea</taxon>
        <taxon>Rhabditida</taxon>
        <taxon>Rhabditina</taxon>
        <taxon>Rhabditomorpha</taxon>
        <taxon>Strongyloidea</taxon>
        <taxon>Metastrongylidae</taxon>
        <taxon>Dictyocaulus</taxon>
    </lineage>
</organism>
<dbReference type="OrthoDB" id="5826361at2759"/>
<proteinExistence type="inferred from homology"/>
<dbReference type="AlphaFoldDB" id="A0A0D8XRK7"/>
<reference evidence="3 4" key="1">
    <citation type="submission" date="2013-11" db="EMBL/GenBank/DDBJ databases">
        <title>Draft genome of the bovine lungworm Dictyocaulus viviparus.</title>
        <authorList>
            <person name="Mitreva M."/>
        </authorList>
    </citation>
    <scope>NUCLEOTIDE SEQUENCE [LARGE SCALE GENOMIC DNA]</scope>
    <source>
        <strain evidence="3 4">HannoverDv2000</strain>
    </source>
</reference>
<dbReference type="STRING" id="29172.A0A0D8XRK7"/>
<evidence type="ECO:0000256" key="1">
    <source>
        <dbReference type="ARBA" id="ARBA00005807"/>
    </source>
</evidence>
<gene>
    <name evidence="3" type="ORF">DICVIV_08934</name>
</gene>
<evidence type="ECO:0000313" key="3">
    <source>
        <dbReference type="EMBL" id="KJH45036.1"/>
    </source>
</evidence>
<keyword evidence="2" id="KW-0175">Coiled coil</keyword>
<reference evidence="4" key="2">
    <citation type="journal article" date="2016" name="Sci. Rep.">
        <title>Dictyocaulus viviparus genome, variome and transcriptome elucidate lungworm biology and support future intervention.</title>
        <authorList>
            <person name="McNulty S.N."/>
            <person name="Strube C."/>
            <person name="Rosa B.A."/>
            <person name="Martin J.C."/>
            <person name="Tyagi R."/>
            <person name="Choi Y.J."/>
            <person name="Wang Q."/>
            <person name="Hallsworth Pepin K."/>
            <person name="Zhang X."/>
            <person name="Ozersky P."/>
            <person name="Wilson R.K."/>
            <person name="Sternberg P.W."/>
            <person name="Gasser R.B."/>
            <person name="Mitreva M."/>
        </authorList>
    </citation>
    <scope>NUCLEOTIDE SEQUENCE [LARGE SCALE GENOMIC DNA]</scope>
    <source>
        <strain evidence="4">HannoverDv2000</strain>
    </source>
</reference>
<dbReference type="PANTHER" id="PTHR14215">
    <property type="entry name" value="PROTEIN OF UNKNOWN FUNCTION DUF729"/>
    <property type="match status" value="1"/>
</dbReference>
<dbReference type="PANTHER" id="PTHR14215:SF0">
    <property type="entry name" value="WH2 DOMAIN-CONTAINING PROTEIN"/>
    <property type="match status" value="1"/>
</dbReference>
<name>A0A0D8XRK7_DICVI</name>
<dbReference type="InterPro" id="IPR007972">
    <property type="entry name" value="Mtfr1"/>
</dbReference>
<keyword evidence="4" id="KW-1185">Reference proteome</keyword>
<evidence type="ECO:0000256" key="2">
    <source>
        <dbReference type="SAM" id="Coils"/>
    </source>
</evidence>
<accession>A0A0D8XRK7</accession>
<sequence length="305" mass="33765">MDDAGLNVDEAIVFNTVPLRSRWRPSKYTFNDIAVVLTMDQEVEDGVVHAYMIRSPPWSCLPSPVLSHCRHDLVNFQLLNQPLKMTSTVDDDDERLSLSSTVINSQDLKIQSLEAQLALLSKQMQALLAGKTPPADTVICNFEGSSVSDDEGKGASLGSPIETKKPIIHHEEKEMSKLPNVCPPFSLCPPPPPPLSLMSVQNVVAPEKQASTNRPTALQILGKSEKIEHESLPVRPSVSDLKKVQLRKTNTARSPGGTPLGRYLKQPADEGNYLANALREKFRSVQEYMSEHEEETNTSWLEDDS</sequence>
<dbReference type="EMBL" id="KN716432">
    <property type="protein sequence ID" value="KJH45036.1"/>
    <property type="molecule type" value="Genomic_DNA"/>
</dbReference>
<protein>
    <submittedName>
        <fullName evidence="3">Uncharacterized protein</fullName>
    </submittedName>
</protein>
<dbReference type="Proteomes" id="UP000053766">
    <property type="component" value="Unassembled WGS sequence"/>
</dbReference>
<comment type="similarity">
    <text evidence="1">Belongs to the MTFR1 family.</text>
</comment>
<evidence type="ECO:0000313" key="4">
    <source>
        <dbReference type="Proteomes" id="UP000053766"/>
    </source>
</evidence>